<dbReference type="EMBL" id="CM039429">
    <property type="protein sequence ID" value="KAI4348910.1"/>
    <property type="molecule type" value="Genomic_DNA"/>
</dbReference>
<organism evidence="1 2">
    <name type="scientific">Bauhinia variegata</name>
    <name type="common">Purple orchid tree</name>
    <name type="synonym">Phanera variegata</name>
    <dbReference type="NCBI Taxonomy" id="167791"/>
    <lineage>
        <taxon>Eukaryota</taxon>
        <taxon>Viridiplantae</taxon>
        <taxon>Streptophyta</taxon>
        <taxon>Embryophyta</taxon>
        <taxon>Tracheophyta</taxon>
        <taxon>Spermatophyta</taxon>
        <taxon>Magnoliopsida</taxon>
        <taxon>eudicotyledons</taxon>
        <taxon>Gunneridae</taxon>
        <taxon>Pentapetalae</taxon>
        <taxon>rosids</taxon>
        <taxon>fabids</taxon>
        <taxon>Fabales</taxon>
        <taxon>Fabaceae</taxon>
        <taxon>Cercidoideae</taxon>
        <taxon>Cercideae</taxon>
        <taxon>Bauhiniinae</taxon>
        <taxon>Bauhinia</taxon>
    </lineage>
</organism>
<protein>
    <submittedName>
        <fullName evidence="1">Uncharacterized protein</fullName>
    </submittedName>
</protein>
<comment type="caution">
    <text evidence="1">The sequence shown here is derived from an EMBL/GenBank/DDBJ whole genome shotgun (WGS) entry which is preliminary data.</text>
</comment>
<reference evidence="1 2" key="1">
    <citation type="journal article" date="2022" name="DNA Res.">
        <title>Chromosomal-level genome assembly of the orchid tree Bauhinia variegata (Leguminosae; Cercidoideae) supports the allotetraploid origin hypothesis of Bauhinia.</title>
        <authorList>
            <person name="Zhong Y."/>
            <person name="Chen Y."/>
            <person name="Zheng D."/>
            <person name="Pang J."/>
            <person name="Liu Y."/>
            <person name="Luo S."/>
            <person name="Meng S."/>
            <person name="Qian L."/>
            <person name="Wei D."/>
            <person name="Dai S."/>
            <person name="Zhou R."/>
        </authorList>
    </citation>
    <scope>NUCLEOTIDE SEQUENCE [LARGE SCALE GENOMIC DNA]</scope>
    <source>
        <strain evidence="1">BV-YZ2020</strain>
    </source>
</reference>
<accession>A0ACB9PJI2</accession>
<gene>
    <name evidence="1" type="ORF">L6164_009574</name>
</gene>
<evidence type="ECO:0000313" key="1">
    <source>
        <dbReference type="EMBL" id="KAI4348910.1"/>
    </source>
</evidence>
<dbReference type="Proteomes" id="UP000828941">
    <property type="component" value="Chromosome 4"/>
</dbReference>
<name>A0ACB9PJI2_BAUVA</name>
<sequence>MLPRLVSSTVRTFSLFLPSPRTRLSVRCANKNMVVKNIATEAQRPANFRLCNISGYATEILEIHADDPSLHVLFVPGNPGVISFYKEFVEFLYELLKGSASITAIGHICQTRKDWEHGQLFSLEEQINHKIDFIREELKNIETPILLVGHSIGSHISLEMFKRFPEKVTYCIGLYPFLMLNPQSRMQTVIGKIAESQILCAALSYLTASLGLLPVWVSRFIVRKLIGKSWSTNAIDATCSHLFQYHTMRNVLFMAMTEFRKLSETPDWAFMRQRQAQLAFLFGDDDHWGPLQMLEEILNQVPDMTASVEREGHTHTFSCSEAGSLWVAKHVASLIKDHMASSHQ</sequence>
<evidence type="ECO:0000313" key="2">
    <source>
        <dbReference type="Proteomes" id="UP000828941"/>
    </source>
</evidence>
<proteinExistence type="predicted"/>
<keyword evidence="2" id="KW-1185">Reference proteome</keyword>